<dbReference type="InterPro" id="IPR052516">
    <property type="entry name" value="N-heterocyclic_Hydroxylase"/>
</dbReference>
<organism evidence="2">
    <name type="scientific">Bradyrhizobium sp. LLZ17</name>
    <dbReference type="NCBI Taxonomy" id="3239388"/>
    <lineage>
        <taxon>Bacteria</taxon>
        <taxon>Pseudomonadati</taxon>
        <taxon>Pseudomonadota</taxon>
        <taxon>Alphaproteobacteria</taxon>
        <taxon>Hyphomicrobiales</taxon>
        <taxon>Nitrobacteraceae</taxon>
        <taxon>Bradyrhizobium</taxon>
    </lineage>
</organism>
<dbReference type="Pfam" id="PF20256">
    <property type="entry name" value="MoCoBD_2"/>
    <property type="match status" value="2"/>
</dbReference>
<dbReference type="InterPro" id="IPR037165">
    <property type="entry name" value="AldOxase/xan_DH_Mopterin-bd_sf"/>
</dbReference>
<dbReference type="PROSITE" id="PS51318">
    <property type="entry name" value="TAT"/>
    <property type="match status" value="1"/>
</dbReference>
<dbReference type="GO" id="GO:0016491">
    <property type="term" value="F:oxidoreductase activity"/>
    <property type="evidence" value="ECO:0007669"/>
    <property type="project" value="InterPro"/>
</dbReference>
<dbReference type="InterPro" id="IPR006311">
    <property type="entry name" value="TAT_signal"/>
</dbReference>
<dbReference type="InterPro" id="IPR000674">
    <property type="entry name" value="Ald_Oxase/Xan_DH_a/b"/>
</dbReference>
<gene>
    <name evidence="2" type="ORF">AB8Z38_33965</name>
</gene>
<proteinExistence type="predicted"/>
<accession>A0AB39XK21</accession>
<evidence type="ECO:0000259" key="1">
    <source>
        <dbReference type="SMART" id="SM01008"/>
    </source>
</evidence>
<dbReference type="PIRSF" id="PIRSF036389">
    <property type="entry name" value="IOR_B"/>
    <property type="match status" value="1"/>
</dbReference>
<dbReference type="Pfam" id="PF02738">
    <property type="entry name" value="MoCoBD_1"/>
    <property type="match status" value="1"/>
</dbReference>
<evidence type="ECO:0000313" key="2">
    <source>
        <dbReference type="EMBL" id="XDV57491.1"/>
    </source>
</evidence>
<dbReference type="InterPro" id="IPR046867">
    <property type="entry name" value="AldOxase/xan_DH_MoCoBD2"/>
</dbReference>
<dbReference type="PANTHER" id="PTHR47495:SF1">
    <property type="entry name" value="BLL3820 PROTEIN"/>
    <property type="match status" value="1"/>
</dbReference>
<reference evidence="2" key="1">
    <citation type="submission" date="2024-08" db="EMBL/GenBank/DDBJ databases">
        <authorList>
            <person name="Chaddad Z."/>
            <person name="Lamrabet M."/>
            <person name="Bouhnik O."/>
            <person name="Alami S."/>
            <person name="Wipf D."/>
            <person name="Courty P.E."/>
            <person name="Missbah El Idrissi M."/>
        </authorList>
    </citation>
    <scope>NUCLEOTIDE SEQUENCE</scope>
    <source>
        <strain evidence="2">LLZ17</strain>
    </source>
</reference>
<dbReference type="Gene3D" id="3.90.1170.50">
    <property type="entry name" value="Aldehyde oxidase/xanthine dehydrogenase, a/b hammerhead"/>
    <property type="match status" value="1"/>
</dbReference>
<dbReference type="EMBL" id="CP165734">
    <property type="protein sequence ID" value="XDV57491.1"/>
    <property type="molecule type" value="Genomic_DNA"/>
</dbReference>
<protein>
    <submittedName>
        <fullName evidence="2">Molybdopterin cofactor-binding domain-containing protein</fullName>
    </submittedName>
</protein>
<dbReference type="AlphaFoldDB" id="A0AB39XK21"/>
<dbReference type="InterPro" id="IPR012368">
    <property type="entry name" value="OxRdtase_Mopterin-bd_su_IorB"/>
</dbReference>
<dbReference type="InterPro" id="IPR008274">
    <property type="entry name" value="AldOxase/xan_DH_MoCoBD1"/>
</dbReference>
<dbReference type="RefSeq" id="WP_369721913.1">
    <property type="nucleotide sequence ID" value="NZ_CP165734.1"/>
</dbReference>
<dbReference type="PANTHER" id="PTHR47495">
    <property type="entry name" value="ALDEHYDE DEHYDROGENASE"/>
    <property type="match status" value="1"/>
</dbReference>
<name>A0AB39XK21_9BRAD</name>
<dbReference type="SMART" id="SM01008">
    <property type="entry name" value="Ald_Xan_dh_C"/>
    <property type="match status" value="1"/>
</dbReference>
<feature type="domain" description="Aldehyde oxidase/xanthine dehydrogenase a/b hammerhead" evidence="1">
    <location>
        <begin position="200"/>
        <end position="281"/>
    </location>
</feature>
<dbReference type="Gene3D" id="3.30.365.10">
    <property type="entry name" value="Aldehyde oxidase/xanthine dehydrogenase, molybdopterin binding domain"/>
    <property type="match status" value="4"/>
</dbReference>
<sequence>MDEMMNRRKVLQAGGALIVAFSLPMARAETAAAEKTLSPDRVDGFLAVAQDGRVTVYSGKVDLGTGVRTALTQIVADELDVSMNQITIIEGDTALTPDQGTTSGSFSIQSGGMQLRRAAATARRALLRRAAAQMDRDISTLSIRNGVVTAAGGERLPIGSLVEPTSLALDIETDAPQKAPGDYTVVGKPVRRLDIPAKVDGRFTFMQDFKLPDMLHGRVVRPSGFGATLVSYDESSIADIPGIVKIVRISNFLGVVAKSEWSAIKAAQQMKVTWSSWNDLPDQSKIWEHVRNTPVVHDDVTSRLGSSRAVLGAAPRKLRATYDFAIHTHGSIGPSCAVATFIDGKLTCWTASQATHDLRKQLAAMLALSHADVRCVYVEGAGCYGRNGHEDAAADAALLARAVGRPVRVQWMRADEHGWDPKGPPTLLDMQAGVDPQGNLAAWESELFVPDGSATFVPLTGADLAGLNSLGKLSPGGVLNDLSIPYDIPNVTTTAHRLQSTPLRPAWIRSPGRLQNTFANESFLDEIAASVGADPLDIRLQHLEDARGKELLERLAKLSKWRERRKPDRNAEVVTGRGLAYVKYELVRTYVGAIADVEINRKTGALAVKRFYVAHDCGQIINPDGLRNQIEGCVVQTVSRILKEEVTFDRSMVTSLDWASYPILSFPEIPEIVIDLIDRPQEVPWGGGEPTCAVVPSAIAGAVFEATGVRLRSVPFTPRKVLAALRAS</sequence>
<dbReference type="SUPFAM" id="SSF56003">
    <property type="entry name" value="Molybdenum cofactor-binding domain"/>
    <property type="match status" value="2"/>
</dbReference>